<dbReference type="Proteomes" id="UP000215896">
    <property type="component" value="Unassembled WGS sequence"/>
</dbReference>
<organism evidence="5 6">
    <name type="scientific">Enemella evansiae</name>
    <dbReference type="NCBI Taxonomy" id="2016499"/>
    <lineage>
        <taxon>Bacteria</taxon>
        <taxon>Bacillati</taxon>
        <taxon>Actinomycetota</taxon>
        <taxon>Actinomycetes</taxon>
        <taxon>Propionibacteriales</taxon>
        <taxon>Propionibacteriaceae</taxon>
        <taxon>Enemella</taxon>
    </lineage>
</organism>
<dbReference type="SUPFAM" id="SSF46785">
    <property type="entry name" value="Winged helix' DNA-binding domain"/>
    <property type="match status" value="1"/>
</dbReference>
<dbReference type="GO" id="GO:0003677">
    <property type="term" value="F:DNA binding"/>
    <property type="evidence" value="ECO:0007669"/>
    <property type="project" value="UniProtKB-KW"/>
</dbReference>
<reference evidence="5 6" key="1">
    <citation type="submission" date="2017-07" db="EMBL/GenBank/DDBJ databases">
        <title>Draft whole genome sequences of clinical Proprionibacteriaceae strains.</title>
        <authorList>
            <person name="Bernier A.-M."/>
            <person name="Bernard K."/>
            <person name="Domingo M.-C."/>
        </authorList>
    </citation>
    <scope>NUCLEOTIDE SEQUENCE [LARGE SCALE GENOMIC DNA]</scope>
    <source>
        <strain evidence="5 6">NML 030167</strain>
    </source>
</reference>
<dbReference type="InterPro" id="IPR005650">
    <property type="entry name" value="BlaI_family"/>
</dbReference>
<keyword evidence="6" id="KW-1185">Reference proteome</keyword>
<dbReference type="EMBL" id="NMVO01000014">
    <property type="protein sequence ID" value="OYO12820.1"/>
    <property type="molecule type" value="Genomic_DNA"/>
</dbReference>
<evidence type="ECO:0000256" key="3">
    <source>
        <dbReference type="ARBA" id="ARBA00023125"/>
    </source>
</evidence>
<dbReference type="InterPro" id="IPR036390">
    <property type="entry name" value="WH_DNA-bd_sf"/>
</dbReference>
<dbReference type="RefSeq" id="WP_094355242.1">
    <property type="nucleotide sequence ID" value="NZ_NMVK01000001.1"/>
</dbReference>
<evidence type="ECO:0000256" key="1">
    <source>
        <dbReference type="ARBA" id="ARBA00011046"/>
    </source>
</evidence>
<evidence type="ECO:0000256" key="4">
    <source>
        <dbReference type="ARBA" id="ARBA00023163"/>
    </source>
</evidence>
<keyword evidence="2" id="KW-0805">Transcription regulation</keyword>
<gene>
    <name evidence="5" type="ORF">CGZ94_13045</name>
</gene>
<keyword evidence="4" id="KW-0804">Transcription</keyword>
<comment type="caution">
    <text evidence="5">The sequence shown here is derived from an EMBL/GenBank/DDBJ whole genome shotgun (WGS) entry which is preliminary data.</text>
</comment>
<evidence type="ECO:0000313" key="5">
    <source>
        <dbReference type="EMBL" id="OYO12820.1"/>
    </source>
</evidence>
<evidence type="ECO:0000256" key="2">
    <source>
        <dbReference type="ARBA" id="ARBA00023015"/>
    </source>
</evidence>
<evidence type="ECO:0000313" key="6">
    <source>
        <dbReference type="Proteomes" id="UP000215896"/>
    </source>
</evidence>
<sequence>MTLLGELEAKVMEVLWHAPEPMSVRQAHTVLAADRDLAYTTVMTVLDRLAKKEIVQRERDGRQWLYQPMTSRGALIADEILELVTGPADERRAVYVELVRRMPAADRTALAKELSAN</sequence>
<name>A0A255GA75_9ACTN</name>
<keyword evidence="3" id="KW-0238">DNA-binding</keyword>
<dbReference type="Gene3D" id="1.10.10.10">
    <property type="entry name" value="Winged helix-like DNA-binding domain superfamily/Winged helix DNA-binding domain"/>
    <property type="match status" value="1"/>
</dbReference>
<protein>
    <submittedName>
        <fullName evidence="5">CopY family transcriptional regulator</fullName>
    </submittedName>
</protein>
<comment type="similarity">
    <text evidence="1">Belongs to the BlaI transcriptional regulatory family.</text>
</comment>
<dbReference type="GO" id="GO:0045892">
    <property type="term" value="P:negative regulation of DNA-templated transcription"/>
    <property type="evidence" value="ECO:0007669"/>
    <property type="project" value="InterPro"/>
</dbReference>
<dbReference type="Pfam" id="PF03965">
    <property type="entry name" value="Penicillinase_R"/>
    <property type="match status" value="1"/>
</dbReference>
<dbReference type="OrthoDB" id="9813987at2"/>
<dbReference type="InterPro" id="IPR036388">
    <property type="entry name" value="WH-like_DNA-bd_sf"/>
</dbReference>
<accession>A0A255GA75</accession>
<dbReference type="AlphaFoldDB" id="A0A255GA75"/>
<proteinExistence type="inferred from homology"/>
<accession>A0A4R6LSU2</accession>